<name>A0A918G5N3_9PSEU</name>
<evidence type="ECO:0000256" key="2">
    <source>
        <dbReference type="ARBA" id="ARBA00006411"/>
    </source>
</evidence>
<evidence type="ECO:0000313" key="5">
    <source>
        <dbReference type="EMBL" id="GGS20737.1"/>
    </source>
</evidence>
<evidence type="ECO:0000256" key="3">
    <source>
        <dbReference type="ARBA" id="ARBA00022490"/>
    </source>
</evidence>
<dbReference type="Pfam" id="PF14011">
    <property type="entry name" value="ESX-1_EspG"/>
    <property type="match status" value="1"/>
</dbReference>
<keyword evidence="6" id="KW-1185">Reference proteome</keyword>
<comment type="subcellular location">
    <subcellularLocation>
        <location evidence="1">Cytoplasm</location>
    </subcellularLocation>
</comment>
<comment type="caution">
    <text evidence="5">The sequence shown here is derived from an EMBL/GenBank/DDBJ whole genome shotgun (WGS) entry which is preliminary data.</text>
</comment>
<dbReference type="AlphaFoldDB" id="A0A918G5N3"/>
<reference evidence="5" key="2">
    <citation type="submission" date="2020-09" db="EMBL/GenBank/DDBJ databases">
        <authorList>
            <person name="Sun Q."/>
            <person name="Ohkuma M."/>
        </authorList>
    </citation>
    <scope>NUCLEOTIDE SEQUENCE</scope>
    <source>
        <strain evidence="5">JCM 3276</strain>
    </source>
</reference>
<reference evidence="5" key="1">
    <citation type="journal article" date="2014" name="Int. J. Syst. Evol. Microbiol.">
        <title>Complete genome sequence of Corynebacterium casei LMG S-19264T (=DSM 44701T), isolated from a smear-ripened cheese.</title>
        <authorList>
            <consortium name="US DOE Joint Genome Institute (JGI-PGF)"/>
            <person name="Walter F."/>
            <person name="Albersmeier A."/>
            <person name="Kalinowski J."/>
            <person name="Ruckert C."/>
        </authorList>
    </citation>
    <scope>NUCLEOTIDE SEQUENCE</scope>
    <source>
        <strain evidence="5">JCM 3276</strain>
    </source>
</reference>
<organism evidence="5 6">
    <name type="scientific">Actinokineospora fastidiosa</name>
    <dbReference type="NCBI Taxonomy" id="1816"/>
    <lineage>
        <taxon>Bacteria</taxon>
        <taxon>Bacillati</taxon>
        <taxon>Actinomycetota</taxon>
        <taxon>Actinomycetes</taxon>
        <taxon>Pseudonocardiales</taxon>
        <taxon>Pseudonocardiaceae</taxon>
        <taxon>Actinokineospora</taxon>
    </lineage>
</organism>
<evidence type="ECO:0000313" key="6">
    <source>
        <dbReference type="Proteomes" id="UP000660680"/>
    </source>
</evidence>
<gene>
    <name evidence="5" type="ORF">GCM10010171_11740</name>
</gene>
<dbReference type="EMBL" id="BMRB01000001">
    <property type="protein sequence ID" value="GGS20737.1"/>
    <property type="molecule type" value="Genomic_DNA"/>
</dbReference>
<accession>A0A918G5N3</accession>
<evidence type="ECO:0000256" key="4">
    <source>
        <dbReference type="ARBA" id="ARBA00023186"/>
    </source>
</evidence>
<comment type="similarity">
    <text evidence="2">Belongs to the EspG family.</text>
</comment>
<keyword evidence="3" id="KW-0963">Cytoplasm</keyword>
<protein>
    <submittedName>
        <fullName evidence="5">ESX secretion-associated protein EspG</fullName>
    </submittedName>
</protein>
<dbReference type="InterPro" id="IPR025734">
    <property type="entry name" value="EspG"/>
</dbReference>
<sequence length="258" mass="27385">MPFGAVEAEPVTLTALEFDVLWEHLAPGAMPLIVKVPSPGKTHEERAAIEDGVWRGLAARGVDRDDPEIAEVFGLLARPEREVDGRLWAGRGVRLLACSREDAAALAVLAGDTLRLSRISALGLAAAAVGELPSAPAGPGRSVTLRTADFEAAAQGDGTVRGFEGSLLGRGVRADDAAALAEMIGDVLHTGNFGAAVRDRLGRRVRGERVVSFFDTAAGRYVQIRRASPDGELWTTISPADSRKLTHHVDELLRETAE</sequence>
<proteinExistence type="inferred from homology"/>
<keyword evidence="4" id="KW-0143">Chaperone</keyword>
<evidence type="ECO:0000256" key="1">
    <source>
        <dbReference type="ARBA" id="ARBA00004496"/>
    </source>
</evidence>
<dbReference type="Proteomes" id="UP000660680">
    <property type="component" value="Unassembled WGS sequence"/>
</dbReference>